<dbReference type="Pfam" id="PF00589">
    <property type="entry name" value="Phage_integrase"/>
    <property type="match status" value="1"/>
</dbReference>
<dbReference type="GO" id="GO:0015074">
    <property type="term" value="P:DNA integration"/>
    <property type="evidence" value="ECO:0007669"/>
    <property type="project" value="InterPro"/>
</dbReference>
<accession>A0A1M6T5P9</accession>
<sequence>MLKENNVRTGFFEHDEFLALRKALPSHLKVLVTFAYKTGWRRGEVCRLTWAQVDLNRGTAKLDPGTTKNNEGRLVFLDEELQGMLKGLHKKRKSLLPWVFLNERGTGRVDQFSKSWANACTKAKLGHRLFHDLRRTAVRNMVRSGAPEAVVMKISGRKTRSVFDRYNIMSEEGLKAAAFKQEAHLQRVACAV</sequence>
<dbReference type="InterPro" id="IPR013762">
    <property type="entry name" value="Integrase-like_cat_sf"/>
</dbReference>
<evidence type="ECO:0000313" key="3">
    <source>
        <dbReference type="EMBL" id="SHK52287.1"/>
    </source>
</evidence>
<dbReference type="Gene3D" id="1.10.443.10">
    <property type="entry name" value="Intergrase catalytic core"/>
    <property type="match status" value="1"/>
</dbReference>
<dbReference type="STRING" id="1121393.SAMN02745216_03607"/>
<dbReference type="InterPro" id="IPR011010">
    <property type="entry name" value="DNA_brk_join_enz"/>
</dbReference>
<name>A0A1M6T5P9_9BACT</name>
<dbReference type="CDD" id="cd00796">
    <property type="entry name" value="INT_Rci_Hp1_C"/>
    <property type="match status" value="1"/>
</dbReference>
<organism evidence="3 4">
    <name type="scientific">Desulfatibacillum alkenivorans DSM 16219</name>
    <dbReference type="NCBI Taxonomy" id="1121393"/>
    <lineage>
        <taxon>Bacteria</taxon>
        <taxon>Pseudomonadati</taxon>
        <taxon>Thermodesulfobacteriota</taxon>
        <taxon>Desulfobacteria</taxon>
        <taxon>Desulfobacterales</taxon>
        <taxon>Desulfatibacillaceae</taxon>
        <taxon>Desulfatibacillum</taxon>
    </lineage>
</organism>
<feature type="domain" description="Tyr recombinase" evidence="2">
    <location>
        <begin position="7"/>
        <end position="179"/>
    </location>
</feature>
<reference evidence="4" key="1">
    <citation type="submission" date="2016-11" db="EMBL/GenBank/DDBJ databases">
        <authorList>
            <person name="Varghese N."/>
            <person name="Submissions S."/>
        </authorList>
    </citation>
    <scope>NUCLEOTIDE SEQUENCE [LARGE SCALE GENOMIC DNA]</scope>
    <source>
        <strain evidence="4">DSM 16219</strain>
    </source>
</reference>
<evidence type="ECO:0000256" key="1">
    <source>
        <dbReference type="ARBA" id="ARBA00023172"/>
    </source>
</evidence>
<dbReference type="InterPro" id="IPR002104">
    <property type="entry name" value="Integrase_catalytic"/>
</dbReference>
<protein>
    <submittedName>
        <fullName evidence="3">Phage integrase family protein</fullName>
    </submittedName>
</protein>
<proteinExistence type="predicted"/>
<dbReference type="RefSeq" id="WP_073477645.1">
    <property type="nucleotide sequence ID" value="NZ_FQZU01000026.1"/>
</dbReference>
<evidence type="ECO:0000313" key="4">
    <source>
        <dbReference type="Proteomes" id="UP000183994"/>
    </source>
</evidence>
<dbReference type="GO" id="GO:0003677">
    <property type="term" value="F:DNA binding"/>
    <property type="evidence" value="ECO:0007669"/>
    <property type="project" value="InterPro"/>
</dbReference>
<dbReference type="AlphaFoldDB" id="A0A1M6T5P9"/>
<evidence type="ECO:0000259" key="2">
    <source>
        <dbReference type="PROSITE" id="PS51898"/>
    </source>
</evidence>
<dbReference type="SUPFAM" id="SSF56349">
    <property type="entry name" value="DNA breaking-rejoining enzymes"/>
    <property type="match status" value="1"/>
</dbReference>
<dbReference type="EMBL" id="FQZU01000026">
    <property type="protein sequence ID" value="SHK52287.1"/>
    <property type="molecule type" value="Genomic_DNA"/>
</dbReference>
<gene>
    <name evidence="3" type="ORF">SAMN02745216_03607</name>
</gene>
<dbReference type="PROSITE" id="PS51898">
    <property type="entry name" value="TYR_RECOMBINASE"/>
    <property type="match status" value="1"/>
</dbReference>
<dbReference type="OrthoDB" id="5429327at2"/>
<keyword evidence="4" id="KW-1185">Reference proteome</keyword>
<dbReference type="Proteomes" id="UP000183994">
    <property type="component" value="Unassembled WGS sequence"/>
</dbReference>
<dbReference type="GO" id="GO:0006310">
    <property type="term" value="P:DNA recombination"/>
    <property type="evidence" value="ECO:0007669"/>
    <property type="project" value="UniProtKB-KW"/>
</dbReference>
<keyword evidence="1" id="KW-0233">DNA recombination</keyword>